<dbReference type="InterPro" id="IPR007210">
    <property type="entry name" value="ABC_Gly_betaine_transp_sub-bd"/>
</dbReference>
<evidence type="ECO:0000313" key="4">
    <source>
        <dbReference type="Proteomes" id="UP000011731"/>
    </source>
</evidence>
<proteinExistence type="predicted"/>
<dbReference type="Proteomes" id="UP000011731">
    <property type="component" value="Unassembled WGS sequence"/>
</dbReference>
<dbReference type="Pfam" id="PF04069">
    <property type="entry name" value="OpuAC"/>
    <property type="match status" value="1"/>
</dbReference>
<comment type="caution">
    <text evidence="3">The sequence shown here is derived from an EMBL/GenBank/DDBJ whole genome shotgun (WGS) entry which is preliminary data.</text>
</comment>
<reference evidence="3 4" key="1">
    <citation type="journal article" date="2013" name="Genome Announc.">
        <title>Draft Genome Sequence of Rhodococcus ruber Strain BKS 20-38.</title>
        <authorList>
            <person name="Bala M."/>
            <person name="Kumar S."/>
            <person name="Raghava G.P."/>
            <person name="Mayilraj S."/>
        </authorList>
    </citation>
    <scope>NUCLEOTIDE SEQUENCE [LARGE SCALE GENOMIC DNA]</scope>
    <source>
        <strain evidence="3 4">BKS 20-38</strain>
    </source>
</reference>
<protein>
    <submittedName>
        <fullName evidence="3">ABC transporter substrate-binding protein</fullName>
    </submittedName>
</protein>
<dbReference type="GO" id="GO:0043190">
    <property type="term" value="C:ATP-binding cassette (ABC) transporter complex"/>
    <property type="evidence" value="ECO:0007669"/>
    <property type="project" value="InterPro"/>
</dbReference>
<gene>
    <name evidence="3" type="ORF">G352_10092</name>
</gene>
<name>M2ZX69_9NOCA</name>
<dbReference type="PATRIC" id="fig|1278076.4.peg.2100"/>
<accession>M2ZX69</accession>
<feature type="domain" description="ABC-type glycine betaine transport system substrate-binding" evidence="2">
    <location>
        <begin position="46"/>
        <end position="317"/>
    </location>
</feature>
<evidence type="ECO:0000313" key="3">
    <source>
        <dbReference type="EMBL" id="EME65328.1"/>
    </source>
</evidence>
<dbReference type="SUPFAM" id="SSF53850">
    <property type="entry name" value="Periplasmic binding protein-like II"/>
    <property type="match status" value="1"/>
</dbReference>
<dbReference type="EMBL" id="AOEX01000032">
    <property type="protein sequence ID" value="EME65328.1"/>
    <property type="molecule type" value="Genomic_DNA"/>
</dbReference>
<feature type="region of interest" description="Disordered" evidence="1">
    <location>
        <begin position="234"/>
        <end position="257"/>
    </location>
</feature>
<evidence type="ECO:0000259" key="2">
    <source>
        <dbReference type="Pfam" id="PF04069"/>
    </source>
</evidence>
<dbReference type="RefSeq" id="WP_003936116.1">
    <property type="nucleotide sequence ID" value="NZ_AOEX01000032.1"/>
</dbReference>
<keyword evidence="4" id="KW-1185">Reference proteome</keyword>
<dbReference type="AlphaFoldDB" id="M2ZX69"/>
<evidence type="ECO:0000256" key="1">
    <source>
        <dbReference type="SAM" id="MobiDB-lite"/>
    </source>
</evidence>
<organism evidence="3 4">
    <name type="scientific">Rhodococcus ruber BKS 20-38</name>
    <dbReference type="NCBI Taxonomy" id="1278076"/>
    <lineage>
        <taxon>Bacteria</taxon>
        <taxon>Bacillati</taxon>
        <taxon>Actinomycetota</taxon>
        <taxon>Actinomycetes</taxon>
        <taxon>Mycobacteriales</taxon>
        <taxon>Nocardiaceae</taxon>
        <taxon>Rhodococcus</taxon>
    </lineage>
</organism>
<dbReference type="Gene3D" id="3.40.190.10">
    <property type="entry name" value="Periplasmic binding protein-like II"/>
    <property type="match status" value="2"/>
</dbReference>
<sequence length="319" mass="32681">MGNVWNVRSRGRRGGGFGRTVAGLTVAVAVLTGCGPSVLDESADTATVVVGAGDGVASELLARIYAGALAGSGTRTELRTGLGDRAGYLAALDAAEVTLVPDYTGRLLRYFAPAAPDTDAEDVFEALARSLPEDLSITDYAAAQDRSMLVVSDATAERLGTTELTGILGRCGELTVTVTAGFETNDGLRDLAERGCVPGRVEEGDGDVALRAATQEGSAAALTTTSVVARDAPGVALEDAPDRAPGTGPEDGTVTEPPVFTAQNVVPVFRKHALGERQLEALSLVAGELTTADLAEMLGRIDGGEDSAAVAQAWLTEHV</sequence>
<dbReference type="GO" id="GO:0022857">
    <property type="term" value="F:transmembrane transporter activity"/>
    <property type="evidence" value="ECO:0007669"/>
    <property type="project" value="InterPro"/>
</dbReference>